<keyword evidence="1" id="KW-0547">Nucleotide-binding</keyword>
<dbReference type="RefSeq" id="WP_341375934.1">
    <property type="nucleotide sequence ID" value="NZ_JBBUTF010000020.1"/>
</dbReference>
<evidence type="ECO:0000259" key="4">
    <source>
        <dbReference type="Pfam" id="PF01656"/>
    </source>
</evidence>
<reference evidence="5 6" key="1">
    <citation type="submission" date="2024-04" db="EMBL/GenBank/DDBJ databases">
        <title>Novel species of the genus Ideonella isolated from streams.</title>
        <authorList>
            <person name="Lu H."/>
        </authorList>
    </citation>
    <scope>NUCLEOTIDE SEQUENCE [LARGE SCALE GENOMIC DNA]</scope>
    <source>
        <strain evidence="5 6">BYS139W</strain>
    </source>
</reference>
<keyword evidence="5" id="KW-0808">Transferase</keyword>
<protein>
    <submittedName>
        <fullName evidence="5">Polysaccharide biosynthesis tyrosine autokinase</fullName>
        <ecNumber evidence="5">2.7.10.2</ecNumber>
    </submittedName>
</protein>
<dbReference type="InterPro" id="IPR050445">
    <property type="entry name" value="Bact_polysacc_biosynth/exp"/>
</dbReference>
<evidence type="ECO:0000313" key="5">
    <source>
        <dbReference type="EMBL" id="MEK8028149.1"/>
    </source>
</evidence>
<gene>
    <name evidence="5" type="ORF">AACH11_19480</name>
</gene>
<dbReference type="Proteomes" id="UP001368500">
    <property type="component" value="Unassembled WGS sequence"/>
</dbReference>
<proteinExistence type="predicted"/>
<dbReference type="GO" id="GO:0004715">
    <property type="term" value="F:non-membrane spanning protein tyrosine kinase activity"/>
    <property type="evidence" value="ECO:0007669"/>
    <property type="project" value="UniProtKB-EC"/>
</dbReference>
<feature type="domain" description="CobQ/CobB/MinD/ParA nucleotide binding" evidence="4">
    <location>
        <begin position="135"/>
        <end position="304"/>
    </location>
</feature>
<dbReference type="Pfam" id="PF01656">
    <property type="entry name" value="CbiA"/>
    <property type="match status" value="1"/>
</dbReference>
<dbReference type="PANTHER" id="PTHR32309">
    <property type="entry name" value="TYROSINE-PROTEIN KINASE"/>
    <property type="match status" value="1"/>
</dbReference>
<dbReference type="NCBIfam" id="TIGR01007">
    <property type="entry name" value="eps_fam"/>
    <property type="match status" value="1"/>
</dbReference>
<accession>A0ABU9BE04</accession>
<dbReference type="EMBL" id="JBBUTF010000020">
    <property type="protein sequence ID" value="MEK8028149.1"/>
    <property type="molecule type" value="Genomic_DNA"/>
</dbReference>
<feature type="region of interest" description="Disordered" evidence="3">
    <location>
        <begin position="1"/>
        <end position="25"/>
    </location>
</feature>
<keyword evidence="6" id="KW-1185">Reference proteome</keyword>
<dbReference type="InterPro" id="IPR005702">
    <property type="entry name" value="Wzc-like_C"/>
</dbReference>
<dbReference type="PANTHER" id="PTHR32309:SF13">
    <property type="entry name" value="FERRIC ENTEROBACTIN TRANSPORT PROTEIN FEPE"/>
    <property type="match status" value="1"/>
</dbReference>
<dbReference type="EC" id="2.7.10.2" evidence="5"/>
<dbReference type="SUPFAM" id="SSF160246">
    <property type="entry name" value="EspE N-terminal domain-like"/>
    <property type="match status" value="1"/>
</dbReference>
<dbReference type="InterPro" id="IPR027417">
    <property type="entry name" value="P-loop_NTPase"/>
</dbReference>
<organism evidence="5 6">
    <name type="scientific">Pseudaquabacterium rugosum</name>
    <dbReference type="NCBI Taxonomy" id="2984194"/>
    <lineage>
        <taxon>Bacteria</taxon>
        <taxon>Pseudomonadati</taxon>
        <taxon>Pseudomonadota</taxon>
        <taxon>Betaproteobacteria</taxon>
        <taxon>Burkholderiales</taxon>
        <taxon>Sphaerotilaceae</taxon>
        <taxon>Pseudaquabacterium</taxon>
    </lineage>
</organism>
<comment type="caution">
    <text evidence="5">The sequence shown here is derived from an EMBL/GenBank/DDBJ whole genome shotgun (WGS) entry which is preliminary data.</text>
</comment>
<evidence type="ECO:0000313" key="6">
    <source>
        <dbReference type="Proteomes" id="UP001368500"/>
    </source>
</evidence>
<evidence type="ECO:0000256" key="1">
    <source>
        <dbReference type="ARBA" id="ARBA00022741"/>
    </source>
</evidence>
<dbReference type="InterPro" id="IPR037257">
    <property type="entry name" value="T2SS_E_N_sf"/>
</dbReference>
<dbReference type="Gene3D" id="3.40.50.300">
    <property type="entry name" value="P-loop containing nucleotide triphosphate hydrolases"/>
    <property type="match status" value="1"/>
</dbReference>
<evidence type="ECO:0000256" key="2">
    <source>
        <dbReference type="ARBA" id="ARBA00022840"/>
    </source>
</evidence>
<evidence type="ECO:0000256" key="3">
    <source>
        <dbReference type="SAM" id="MobiDB-lite"/>
    </source>
</evidence>
<dbReference type="InterPro" id="IPR002586">
    <property type="entry name" value="CobQ/CobB/MinD/ParA_Nub-bd_dom"/>
</dbReference>
<keyword evidence="2" id="KW-0067">ATP-binding</keyword>
<dbReference type="Gene3D" id="1.10.40.70">
    <property type="match status" value="1"/>
</dbReference>
<dbReference type="SUPFAM" id="SSF52540">
    <property type="entry name" value="P-loop containing nucleoside triphosphate hydrolases"/>
    <property type="match status" value="1"/>
</dbReference>
<name>A0ABU9BE04_9BURK</name>
<sequence length="304" mass="32461">MSSSDTVTPRPRAVSPESAGAGTPQVRDRAIGTILAELRHLTAEQVERIVAVQRERGVRFGEAAVSLGLVSADDVMHALAEQFHYPYAAEERRQRSAELVALTQPFSAQSESFRAIRSQLMMRMQTEEPAGARALAVISPDSGDGKSFFVGNLAVTLAQLGGRTLVVDADLRGPRQHEIFGVPNQSGLSLVLSGRVEENVIHPVDGVPGLFVLPVGAPPPNPLELLERPAFGLLLRELTNKFNHVIVDTPAAVYGADATVIAARCGSALMLARKDRSRLEGLQTLAASLAGTSTRVAGVIFNEF</sequence>
<dbReference type="CDD" id="cd05387">
    <property type="entry name" value="BY-kinase"/>
    <property type="match status" value="1"/>
</dbReference>